<feature type="signal peptide" evidence="1">
    <location>
        <begin position="1"/>
        <end position="22"/>
    </location>
</feature>
<dbReference type="EMBL" id="PGFJ01000001">
    <property type="protein sequence ID" value="PJJ83349.1"/>
    <property type="molecule type" value="Genomic_DNA"/>
</dbReference>
<feature type="chain" id="PRO_5014155426" description="DUF3078 family protein" evidence="1">
    <location>
        <begin position="23"/>
        <end position="339"/>
    </location>
</feature>
<evidence type="ECO:0000313" key="2">
    <source>
        <dbReference type="EMBL" id="PJJ83349.1"/>
    </source>
</evidence>
<dbReference type="RefSeq" id="WP_245856813.1">
    <property type="nucleotide sequence ID" value="NZ_PGFJ01000001.1"/>
</dbReference>
<organism evidence="2 3">
    <name type="scientific">Mucilaginibacter auburnensis</name>
    <dbReference type="NCBI Taxonomy" id="1457233"/>
    <lineage>
        <taxon>Bacteria</taxon>
        <taxon>Pseudomonadati</taxon>
        <taxon>Bacteroidota</taxon>
        <taxon>Sphingobacteriia</taxon>
        <taxon>Sphingobacteriales</taxon>
        <taxon>Sphingobacteriaceae</taxon>
        <taxon>Mucilaginibacter</taxon>
    </lineage>
</organism>
<comment type="caution">
    <text evidence="2">The sequence shown here is derived from an EMBL/GenBank/DDBJ whole genome shotgun (WGS) entry which is preliminary data.</text>
</comment>
<dbReference type="Proteomes" id="UP000242687">
    <property type="component" value="Unassembled WGS sequence"/>
</dbReference>
<protein>
    <recommendedName>
        <fullName evidence="4">DUF3078 family protein</fullName>
    </recommendedName>
</protein>
<keyword evidence="1" id="KW-0732">Signal</keyword>
<dbReference type="AlphaFoldDB" id="A0A2H9VRC3"/>
<keyword evidence="3" id="KW-1185">Reference proteome</keyword>
<evidence type="ECO:0000313" key="3">
    <source>
        <dbReference type="Proteomes" id="UP000242687"/>
    </source>
</evidence>
<evidence type="ECO:0000256" key="1">
    <source>
        <dbReference type="SAM" id="SignalP"/>
    </source>
</evidence>
<name>A0A2H9VRC3_9SPHI</name>
<evidence type="ECO:0008006" key="4">
    <source>
        <dbReference type="Google" id="ProtNLM"/>
    </source>
</evidence>
<reference evidence="2 3" key="1">
    <citation type="submission" date="2017-11" db="EMBL/GenBank/DDBJ databases">
        <title>Genomic Encyclopedia of Archaeal and Bacterial Type Strains, Phase II (KMG-II): From Individual Species to Whole Genera.</title>
        <authorList>
            <person name="Goeker M."/>
        </authorList>
    </citation>
    <scope>NUCLEOTIDE SEQUENCE [LARGE SCALE GENOMIC DNA]</scope>
    <source>
        <strain evidence="2 3">DSM 28175</strain>
    </source>
</reference>
<dbReference type="InterPro" id="IPR021428">
    <property type="entry name" value="DUF3078"/>
</dbReference>
<accession>A0A2H9VRC3</accession>
<proteinExistence type="predicted"/>
<sequence>MPGKLLHIIFCGCMLFASAASAQNADTTKSNTTSIDTALLNRLRVFPRRNAIPVRTRPPQIRQVLIPVEMPDYALNYWRKSITMSVNFAQSAFTGNYAAGGVSAVALNSNFIYRTEYKKDPFNYTAEINFLYGISKNKGQGSRKTNDRIFIDNKIATKLSDHWFFFGALSFESQFDRGYQYPSGGTTTQPLLLSRFMAPGYFTESIGFEFKPATWFSMRFGTGTARQTFVLDTTIYRNNPANYGVPIGKTFRNDLAFQVVTQLDKDIMTNVHLNARYALFVPYEKSLDFVTHRVDAILTAKVNKLISLTLNGTFLYDKTTSKQVQGTEGMAIGIVYRFP</sequence>
<dbReference type="Pfam" id="PF11276">
    <property type="entry name" value="DUF3078"/>
    <property type="match status" value="1"/>
</dbReference>
<gene>
    <name evidence="2" type="ORF">CLV57_0329</name>
</gene>